<dbReference type="OrthoDB" id="9796919at2"/>
<dbReference type="EMBL" id="LNYB01000080">
    <property type="protein sequence ID" value="KTC96806.1"/>
    <property type="molecule type" value="Genomic_DNA"/>
</dbReference>
<evidence type="ECO:0000256" key="1">
    <source>
        <dbReference type="ARBA" id="ARBA00022679"/>
    </source>
</evidence>
<organism evidence="4 6">
    <name type="scientific">Legionella feeleii</name>
    <dbReference type="NCBI Taxonomy" id="453"/>
    <lineage>
        <taxon>Bacteria</taxon>
        <taxon>Pseudomonadati</taxon>
        <taxon>Pseudomonadota</taxon>
        <taxon>Gammaproteobacteria</taxon>
        <taxon>Legionellales</taxon>
        <taxon>Legionellaceae</taxon>
        <taxon>Legionella</taxon>
    </lineage>
</organism>
<dbReference type="InterPro" id="IPR050832">
    <property type="entry name" value="Bact_Acetyltransf"/>
</dbReference>
<keyword evidence="2" id="KW-0012">Acyltransferase</keyword>
<proteinExistence type="predicted"/>
<evidence type="ECO:0000259" key="3">
    <source>
        <dbReference type="PROSITE" id="PS51186"/>
    </source>
</evidence>
<keyword evidence="1 5" id="KW-0808">Transferase</keyword>
<dbReference type="GO" id="GO:0016747">
    <property type="term" value="F:acyltransferase activity, transferring groups other than amino-acyl groups"/>
    <property type="evidence" value="ECO:0007669"/>
    <property type="project" value="InterPro"/>
</dbReference>
<dbReference type="EMBL" id="UASS01000013">
    <property type="protein sequence ID" value="SPX60960.1"/>
    <property type="molecule type" value="Genomic_DNA"/>
</dbReference>
<dbReference type="RefSeq" id="WP_058445828.1">
    <property type="nucleotide sequence ID" value="NZ_CAAAHT010000002.1"/>
</dbReference>
<dbReference type="Proteomes" id="UP000054698">
    <property type="component" value="Unassembled WGS sequence"/>
</dbReference>
<dbReference type="PATRIC" id="fig|453.4.peg.1890"/>
<evidence type="ECO:0000313" key="6">
    <source>
        <dbReference type="Proteomes" id="UP000054698"/>
    </source>
</evidence>
<reference evidence="4 6" key="1">
    <citation type="submission" date="2015-11" db="EMBL/GenBank/DDBJ databases">
        <title>Genomic analysis of 38 Legionella species identifies large and diverse effector repertoires.</title>
        <authorList>
            <person name="Burstein D."/>
            <person name="Amaro F."/>
            <person name="Zusman T."/>
            <person name="Lifshitz Z."/>
            <person name="Cohen O."/>
            <person name="Gilbert J.A."/>
            <person name="Pupko T."/>
            <person name="Shuman H.A."/>
            <person name="Segal G."/>
        </authorList>
    </citation>
    <scope>NUCLEOTIDE SEQUENCE [LARGE SCALE GENOMIC DNA]</scope>
    <source>
        <strain evidence="4 6">WO-44C</strain>
    </source>
</reference>
<dbReference type="PANTHER" id="PTHR43877:SF2">
    <property type="entry name" value="AMINOALKYLPHOSPHONATE N-ACETYLTRANSFERASE-RELATED"/>
    <property type="match status" value="1"/>
</dbReference>
<accession>A0A0W0TMK1</accession>
<protein>
    <submittedName>
        <fullName evidence="5">N-terminal GNAT family acetyltransferase</fullName>
    </submittedName>
</protein>
<dbReference type="PROSITE" id="PS51186">
    <property type="entry name" value="GNAT"/>
    <property type="match status" value="2"/>
</dbReference>
<evidence type="ECO:0000313" key="7">
    <source>
        <dbReference type="Proteomes" id="UP000251942"/>
    </source>
</evidence>
<dbReference type="AlphaFoldDB" id="A0A0W0TMK1"/>
<gene>
    <name evidence="5" type="primary">vipF</name>
    <name evidence="4" type="ORF">Lfee_1718</name>
    <name evidence="5" type="ORF">NCTC12022_01697</name>
</gene>
<keyword evidence="6" id="KW-1185">Reference proteome</keyword>
<dbReference type="STRING" id="453.Lfee_1718"/>
<evidence type="ECO:0000313" key="5">
    <source>
        <dbReference type="EMBL" id="SPX60960.1"/>
    </source>
</evidence>
<evidence type="ECO:0000313" key="4">
    <source>
        <dbReference type="EMBL" id="KTC96806.1"/>
    </source>
</evidence>
<feature type="domain" description="N-acetyltransferase" evidence="3">
    <location>
        <begin position="147"/>
        <end position="289"/>
    </location>
</feature>
<dbReference type="InterPro" id="IPR000182">
    <property type="entry name" value="GNAT_dom"/>
</dbReference>
<dbReference type="CDD" id="cd04301">
    <property type="entry name" value="NAT_SF"/>
    <property type="match status" value="2"/>
</dbReference>
<dbReference type="Pfam" id="PF00583">
    <property type="entry name" value="Acetyltransf_1"/>
    <property type="match status" value="2"/>
</dbReference>
<feature type="domain" description="N-acetyltransferase" evidence="3">
    <location>
        <begin position="6"/>
        <end position="154"/>
    </location>
</feature>
<dbReference type="InterPro" id="IPR016181">
    <property type="entry name" value="Acyl_CoA_acyltransferase"/>
</dbReference>
<dbReference type="Gene3D" id="3.40.630.30">
    <property type="match status" value="2"/>
</dbReference>
<evidence type="ECO:0000256" key="2">
    <source>
        <dbReference type="ARBA" id="ARBA00023315"/>
    </source>
</evidence>
<dbReference type="Proteomes" id="UP000251942">
    <property type="component" value="Unassembled WGS sequence"/>
</dbReference>
<name>A0A0W0TMK1_9GAMM</name>
<dbReference type="PANTHER" id="PTHR43877">
    <property type="entry name" value="AMINOALKYLPHOSPHONATE N-ACETYLTRANSFERASE-RELATED-RELATED"/>
    <property type="match status" value="1"/>
</dbReference>
<sequence length="289" mass="32903">MLICNNHVSDTQLSAIDDLAALCRESDGGVPPLYRHLLIEKRATDNNVFYYQDNHLAGFLSVYFFYEDACEVSIIVDPTYRRQGIATQMLQSIMPLLFTKQINTVIFSTPAKLNDEWLSRLGFHYQSSEYHMQRHSYEPVLITRRELTMRQATEADIPILSVIDEACFEAAKQTDMAARFNSLLSDNNYVIFLASLHEKPVGKAHIRWQSDDAILSDIAILPAYQRQGLGSELLAWCINHALSHGKTHLALDVETSNQGALNLYTRHGFKTKDANDYWTISIDKLRTLS</sequence>
<dbReference type="SUPFAM" id="SSF55729">
    <property type="entry name" value="Acyl-CoA N-acyltransferases (Nat)"/>
    <property type="match status" value="2"/>
</dbReference>
<reference evidence="5 7" key="2">
    <citation type="submission" date="2018-06" db="EMBL/GenBank/DDBJ databases">
        <authorList>
            <consortium name="Pathogen Informatics"/>
            <person name="Doyle S."/>
        </authorList>
    </citation>
    <scope>NUCLEOTIDE SEQUENCE [LARGE SCALE GENOMIC DNA]</scope>
    <source>
        <strain evidence="5 7">NCTC12022</strain>
    </source>
</reference>